<proteinExistence type="predicted"/>
<feature type="compositionally biased region" description="Acidic residues" evidence="1">
    <location>
        <begin position="134"/>
        <end position="147"/>
    </location>
</feature>
<dbReference type="RefSeq" id="XP_021867858.1">
    <property type="nucleotide sequence ID" value="XM_022017265.1"/>
</dbReference>
<dbReference type="Proteomes" id="UP000193218">
    <property type="component" value="Unassembled WGS sequence"/>
</dbReference>
<sequence length="164" mass="18233">MLTPSGERYKQGWRWDPDSEIGLLSHIMSSHPFLVDQRPYLPRHLSTESFTSNDSHNACSSCGSRPTSTTSSRSLSGTASSSSSASAQDPAPDLHRDYSPLLYSQLPSNHMFGSVSIRKSQTTRNDVQRSALGDLEDFTQSSEEEMIEKEKKKKSKGRRFGGLF</sequence>
<keyword evidence="3" id="KW-1185">Reference proteome</keyword>
<feature type="region of interest" description="Disordered" evidence="1">
    <location>
        <begin position="49"/>
        <end position="100"/>
    </location>
</feature>
<dbReference type="GeneID" id="33559074"/>
<feature type="region of interest" description="Disordered" evidence="1">
    <location>
        <begin position="117"/>
        <end position="164"/>
    </location>
</feature>
<gene>
    <name evidence="2" type="ORF">BD324DRAFT_639676</name>
</gene>
<name>A0A1Y1U669_9TREE</name>
<feature type="compositionally biased region" description="Basic residues" evidence="1">
    <location>
        <begin position="151"/>
        <end position="164"/>
    </location>
</feature>
<accession>A0A1Y1U669</accession>
<comment type="caution">
    <text evidence="2">The sequence shown here is derived from an EMBL/GenBank/DDBJ whole genome shotgun (WGS) entry which is preliminary data.</text>
</comment>
<reference evidence="2 3" key="1">
    <citation type="submission" date="2017-03" db="EMBL/GenBank/DDBJ databases">
        <title>Widespread Adenine N6-methylation of Active Genes in Fungi.</title>
        <authorList>
            <consortium name="DOE Joint Genome Institute"/>
            <person name="Mondo S.J."/>
            <person name="Dannebaum R.O."/>
            <person name="Kuo R.C."/>
            <person name="Louie K.B."/>
            <person name="Bewick A.J."/>
            <person name="Labutti K."/>
            <person name="Haridas S."/>
            <person name="Kuo A."/>
            <person name="Salamov A."/>
            <person name="Ahrendt S.R."/>
            <person name="Lau R."/>
            <person name="Bowen B.P."/>
            <person name="Lipzen A."/>
            <person name="Sullivan W."/>
            <person name="Andreopoulos W.B."/>
            <person name="Clum A."/>
            <person name="Lindquist E."/>
            <person name="Daum C."/>
            <person name="Northen T.R."/>
            <person name="Ramamoorthy G."/>
            <person name="Schmitz R.J."/>
            <person name="Gryganskyi A."/>
            <person name="Culley D."/>
            <person name="Magnuson J."/>
            <person name="James T.Y."/>
            <person name="O'Malley M.A."/>
            <person name="Stajich J.E."/>
            <person name="Spatafora J.W."/>
            <person name="Visel A."/>
            <person name="Grigoriev I.V."/>
        </authorList>
    </citation>
    <scope>NUCLEOTIDE SEQUENCE [LARGE SCALE GENOMIC DNA]</scope>
    <source>
        <strain evidence="2 3">NRRL Y-17943</strain>
    </source>
</reference>
<organism evidence="2 3">
    <name type="scientific">Kockovaella imperatae</name>
    <dbReference type="NCBI Taxonomy" id="4999"/>
    <lineage>
        <taxon>Eukaryota</taxon>
        <taxon>Fungi</taxon>
        <taxon>Dikarya</taxon>
        <taxon>Basidiomycota</taxon>
        <taxon>Agaricomycotina</taxon>
        <taxon>Tremellomycetes</taxon>
        <taxon>Tremellales</taxon>
        <taxon>Cuniculitremaceae</taxon>
        <taxon>Kockovaella</taxon>
    </lineage>
</organism>
<evidence type="ECO:0000313" key="3">
    <source>
        <dbReference type="Proteomes" id="UP000193218"/>
    </source>
</evidence>
<dbReference type="EMBL" id="NBSH01000020">
    <property type="protein sequence ID" value="ORX33531.1"/>
    <property type="molecule type" value="Genomic_DNA"/>
</dbReference>
<feature type="compositionally biased region" description="Polar residues" evidence="1">
    <location>
        <begin position="49"/>
        <end position="58"/>
    </location>
</feature>
<evidence type="ECO:0000313" key="2">
    <source>
        <dbReference type="EMBL" id="ORX33531.1"/>
    </source>
</evidence>
<feature type="compositionally biased region" description="Low complexity" evidence="1">
    <location>
        <begin position="59"/>
        <end position="86"/>
    </location>
</feature>
<dbReference type="InParanoid" id="A0A1Y1U669"/>
<protein>
    <submittedName>
        <fullName evidence="2">Uncharacterized protein</fullName>
    </submittedName>
</protein>
<dbReference type="AlphaFoldDB" id="A0A1Y1U669"/>
<evidence type="ECO:0000256" key="1">
    <source>
        <dbReference type="SAM" id="MobiDB-lite"/>
    </source>
</evidence>